<dbReference type="InterPro" id="IPR036397">
    <property type="entry name" value="RNaseH_sf"/>
</dbReference>
<dbReference type="OrthoDB" id="3254066at2"/>
<accession>A0A5Q0GUT9</accession>
<evidence type="ECO:0000259" key="2">
    <source>
        <dbReference type="Pfam" id="PF13358"/>
    </source>
</evidence>
<sequence length="143" mass="15396">MGFTPQLPVHRAAERDESGVAAWVRTTQAGRVSLAGTVCRKPDFAVLLDAAMRALIATRLWLTVFRLPPYAPDLNPAEGVWSHLKRSLANLAPFALDGLVAVIRNRLGSTAPFSSPAASASCWSAGGSSRRRWGNTRPSIVCR</sequence>
<organism evidence="3 4">
    <name type="scientific">Saccharothrix syringae</name>
    <name type="common">Nocardiopsis syringae</name>
    <dbReference type="NCBI Taxonomy" id="103733"/>
    <lineage>
        <taxon>Bacteria</taxon>
        <taxon>Bacillati</taxon>
        <taxon>Actinomycetota</taxon>
        <taxon>Actinomycetes</taxon>
        <taxon>Pseudonocardiales</taxon>
        <taxon>Pseudonocardiaceae</taxon>
        <taxon>Saccharothrix</taxon>
    </lineage>
</organism>
<name>A0A5Q0GUT9_SACSY</name>
<dbReference type="Gene3D" id="3.30.420.10">
    <property type="entry name" value="Ribonuclease H-like superfamily/Ribonuclease H"/>
    <property type="match status" value="1"/>
</dbReference>
<gene>
    <name evidence="3" type="ORF">EKG83_10005</name>
</gene>
<dbReference type="GO" id="GO:0003676">
    <property type="term" value="F:nucleic acid binding"/>
    <property type="evidence" value="ECO:0007669"/>
    <property type="project" value="InterPro"/>
</dbReference>
<keyword evidence="4" id="KW-1185">Reference proteome</keyword>
<feature type="region of interest" description="Disordered" evidence="1">
    <location>
        <begin position="116"/>
        <end position="143"/>
    </location>
</feature>
<dbReference type="Proteomes" id="UP000325787">
    <property type="component" value="Chromosome"/>
</dbReference>
<feature type="compositionally biased region" description="Low complexity" evidence="1">
    <location>
        <begin position="116"/>
        <end position="128"/>
    </location>
</feature>
<feature type="domain" description="Tc1-like transposase DDE" evidence="2">
    <location>
        <begin position="52"/>
        <end position="93"/>
    </location>
</feature>
<dbReference type="InterPro" id="IPR038717">
    <property type="entry name" value="Tc1-like_DDE_dom"/>
</dbReference>
<dbReference type="KEGG" id="ssyi:EKG83_10005"/>
<evidence type="ECO:0000256" key="1">
    <source>
        <dbReference type="SAM" id="MobiDB-lite"/>
    </source>
</evidence>
<proteinExistence type="predicted"/>
<dbReference type="AlphaFoldDB" id="A0A5Q0GUT9"/>
<dbReference type="EMBL" id="CP034550">
    <property type="protein sequence ID" value="QFZ17768.1"/>
    <property type="molecule type" value="Genomic_DNA"/>
</dbReference>
<evidence type="ECO:0000313" key="3">
    <source>
        <dbReference type="EMBL" id="QFZ17768.1"/>
    </source>
</evidence>
<evidence type="ECO:0000313" key="4">
    <source>
        <dbReference type="Proteomes" id="UP000325787"/>
    </source>
</evidence>
<dbReference type="Pfam" id="PF13358">
    <property type="entry name" value="DDE_3"/>
    <property type="match status" value="1"/>
</dbReference>
<reference evidence="4" key="1">
    <citation type="journal article" date="2021" name="Curr. Microbiol.">
        <title>Complete genome of nocamycin-producing strain Saccharothrix syringae NRRL B-16468 reveals the biosynthetic potential for secondary metabolites.</title>
        <authorList>
            <person name="Mo X."/>
            <person name="Yang S."/>
        </authorList>
    </citation>
    <scope>NUCLEOTIDE SEQUENCE [LARGE SCALE GENOMIC DNA]</scope>
    <source>
        <strain evidence="4">ATCC 51364 / DSM 43886 / JCM 6844 / KCTC 9398 / NBRC 14523 / NRRL B-16468 / INA 2240</strain>
    </source>
</reference>
<protein>
    <recommendedName>
        <fullName evidence="2">Tc1-like transposase DDE domain-containing protein</fullName>
    </recommendedName>
</protein>